<evidence type="ECO:0000313" key="2">
    <source>
        <dbReference type="Proteomes" id="UP000001025"/>
    </source>
</evidence>
<dbReference type="InParanoid" id="Q7ULD8"/>
<name>Q7ULD8_RHOBA</name>
<dbReference type="EnsemblBacteria" id="CAD76339">
    <property type="protein sequence ID" value="CAD76339"/>
    <property type="gene ID" value="RB9566"/>
</dbReference>
<gene>
    <name evidence="1" type="ordered locus">RB9566</name>
</gene>
<reference evidence="1 2" key="1">
    <citation type="journal article" date="2003" name="Proc. Natl. Acad. Sci. U.S.A.">
        <title>Complete genome sequence of the marine planctomycete Pirellula sp. strain 1.</title>
        <authorList>
            <person name="Gloeckner F.O."/>
            <person name="Kube M."/>
            <person name="Bauer M."/>
            <person name="Teeling H."/>
            <person name="Lombardot T."/>
            <person name="Ludwig W."/>
            <person name="Gade D."/>
            <person name="Beck A."/>
            <person name="Borzym K."/>
            <person name="Heitmann K."/>
            <person name="Rabus R."/>
            <person name="Schlesner H."/>
            <person name="Amann R."/>
            <person name="Reinhardt R."/>
        </authorList>
    </citation>
    <scope>NUCLEOTIDE SEQUENCE [LARGE SCALE GENOMIC DNA]</scope>
    <source>
        <strain evidence="2">DSM 10527 / NCIMB 13988 / SH1</strain>
    </source>
</reference>
<sequence length="36" mass="4065">MSFHSSIFRVGWLMGCSIVCYAAKTPSRKRSSREGK</sequence>
<protein>
    <submittedName>
        <fullName evidence="1">Uncharacterized protein</fullName>
    </submittedName>
</protein>
<dbReference type="EMBL" id="BX294149">
    <property type="protein sequence ID" value="CAD76339.1"/>
    <property type="molecule type" value="Genomic_DNA"/>
</dbReference>
<dbReference type="KEGG" id="rba:RB9566"/>
<evidence type="ECO:0000313" key="1">
    <source>
        <dbReference type="EMBL" id="CAD76339.1"/>
    </source>
</evidence>
<keyword evidence="2" id="KW-1185">Reference proteome</keyword>
<dbReference type="Proteomes" id="UP000001025">
    <property type="component" value="Chromosome"/>
</dbReference>
<organism evidence="1 2">
    <name type="scientific">Rhodopirellula baltica (strain DSM 10527 / NCIMB 13988 / SH1)</name>
    <dbReference type="NCBI Taxonomy" id="243090"/>
    <lineage>
        <taxon>Bacteria</taxon>
        <taxon>Pseudomonadati</taxon>
        <taxon>Planctomycetota</taxon>
        <taxon>Planctomycetia</taxon>
        <taxon>Pirellulales</taxon>
        <taxon>Pirellulaceae</taxon>
        <taxon>Rhodopirellula</taxon>
    </lineage>
</organism>
<dbReference type="HOGENOM" id="CLU_3358120_0_0_0"/>
<proteinExistence type="predicted"/>
<dbReference type="AlphaFoldDB" id="Q7ULD8"/>
<accession>Q7ULD8</accession>